<name>A0A0V1FQW9_TRIPS</name>
<organism evidence="1 2">
    <name type="scientific">Trichinella pseudospiralis</name>
    <name type="common">Parasitic roundworm</name>
    <dbReference type="NCBI Taxonomy" id="6337"/>
    <lineage>
        <taxon>Eukaryota</taxon>
        <taxon>Metazoa</taxon>
        <taxon>Ecdysozoa</taxon>
        <taxon>Nematoda</taxon>
        <taxon>Enoplea</taxon>
        <taxon>Dorylaimia</taxon>
        <taxon>Trichinellida</taxon>
        <taxon>Trichinellidae</taxon>
        <taxon>Trichinella</taxon>
    </lineage>
</organism>
<keyword evidence="2" id="KW-1185">Reference proteome</keyword>
<evidence type="ECO:0000313" key="2">
    <source>
        <dbReference type="Proteomes" id="UP000054995"/>
    </source>
</evidence>
<dbReference type="Proteomes" id="UP000054995">
    <property type="component" value="Unassembled WGS sequence"/>
</dbReference>
<dbReference type="AlphaFoldDB" id="A0A0V1FQW9"/>
<protein>
    <submittedName>
        <fullName evidence="1">Uncharacterized protein</fullName>
    </submittedName>
</protein>
<comment type="caution">
    <text evidence="1">The sequence shown here is derived from an EMBL/GenBank/DDBJ whole genome shotgun (WGS) entry which is preliminary data.</text>
</comment>
<accession>A0A0V1FQW9</accession>
<gene>
    <name evidence="1" type="ORF">T4D_467</name>
</gene>
<evidence type="ECO:0000313" key="1">
    <source>
        <dbReference type="EMBL" id="KRY88438.1"/>
    </source>
</evidence>
<dbReference type="EMBL" id="JYDT01000042">
    <property type="protein sequence ID" value="KRY88438.1"/>
    <property type="molecule type" value="Genomic_DNA"/>
</dbReference>
<sequence length="30" mass="3300">MALCIRSGKPISRGSNEVVGFLIIPREELN</sequence>
<proteinExistence type="predicted"/>
<reference evidence="1 2" key="1">
    <citation type="submission" date="2015-01" db="EMBL/GenBank/DDBJ databases">
        <title>Evolution of Trichinella species and genotypes.</title>
        <authorList>
            <person name="Korhonen P.K."/>
            <person name="Edoardo P."/>
            <person name="Giuseppe L.R."/>
            <person name="Gasser R.B."/>
        </authorList>
    </citation>
    <scope>NUCLEOTIDE SEQUENCE [LARGE SCALE GENOMIC DNA]</scope>
    <source>
        <strain evidence="1">ISS470</strain>
    </source>
</reference>